<dbReference type="SUPFAM" id="SSF56112">
    <property type="entry name" value="Protein kinase-like (PK-like)"/>
    <property type="match status" value="1"/>
</dbReference>
<name>A0A239MG20_9NOCA</name>
<dbReference type="InterPro" id="IPR002575">
    <property type="entry name" value="Aminoglycoside_PTrfase"/>
</dbReference>
<keyword evidence="2" id="KW-0808">Transferase</keyword>
<dbReference type="RefSeq" id="WP_176444475.1">
    <property type="nucleotide sequence ID" value="NZ_FZOW01000017.1"/>
</dbReference>
<dbReference type="Proteomes" id="UP000198327">
    <property type="component" value="Unassembled WGS sequence"/>
</dbReference>
<dbReference type="Gene3D" id="3.90.1200.10">
    <property type="match status" value="1"/>
</dbReference>
<dbReference type="InterPro" id="IPR011009">
    <property type="entry name" value="Kinase-like_dom_sf"/>
</dbReference>
<evidence type="ECO:0000313" key="2">
    <source>
        <dbReference type="EMBL" id="SNT41062.1"/>
    </source>
</evidence>
<feature type="domain" description="Aminoglycoside phosphotransferase" evidence="1">
    <location>
        <begin position="109"/>
        <end position="162"/>
    </location>
</feature>
<dbReference type="Pfam" id="PF01636">
    <property type="entry name" value="APH"/>
    <property type="match status" value="1"/>
</dbReference>
<evidence type="ECO:0000313" key="3">
    <source>
        <dbReference type="Proteomes" id="UP000198327"/>
    </source>
</evidence>
<sequence length="254" mass="28212">MEEIELHGGDMTPVVRVGDTVRRSSGPWTPAVHALLAHLRKSGFLYAPKALGTDDRRREILSFLPGTVATYPLAPHVLTDDTLVAVAKLLRAYHDATVDFVPPGDAQWQWPPHEPQEVLCHNDFAPYNLLFENDRLTGVIDFDTASPGPRVWDMAYTAYRFVPLTDPANPDVRNPGLAEQRRRLNLFVDSYGVEAITPADVAATTIARLSELVDFIVTQARAGDPAQRVVLDRGDTVIYERDIAYIEASRLAEL</sequence>
<protein>
    <submittedName>
        <fullName evidence="2">Phosphotransferase enzyme family protein</fullName>
    </submittedName>
</protein>
<dbReference type="AlphaFoldDB" id="A0A239MG20"/>
<gene>
    <name evidence="2" type="ORF">SAMN05421642_117117</name>
</gene>
<proteinExistence type="predicted"/>
<evidence type="ECO:0000259" key="1">
    <source>
        <dbReference type="Pfam" id="PF01636"/>
    </source>
</evidence>
<dbReference type="EMBL" id="FZOW01000017">
    <property type="protein sequence ID" value="SNT41062.1"/>
    <property type="molecule type" value="Genomic_DNA"/>
</dbReference>
<organism evidence="2 3">
    <name type="scientific">Rhodococcoides kyotonense</name>
    <dbReference type="NCBI Taxonomy" id="398843"/>
    <lineage>
        <taxon>Bacteria</taxon>
        <taxon>Bacillati</taxon>
        <taxon>Actinomycetota</taxon>
        <taxon>Actinomycetes</taxon>
        <taxon>Mycobacteriales</taxon>
        <taxon>Nocardiaceae</taxon>
        <taxon>Rhodococcoides</taxon>
    </lineage>
</organism>
<reference evidence="3" key="1">
    <citation type="submission" date="2017-06" db="EMBL/GenBank/DDBJ databases">
        <authorList>
            <person name="Varghese N."/>
            <person name="Submissions S."/>
        </authorList>
    </citation>
    <scope>NUCLEOTIDE SEQUENCE [LARGE SCALE GENOMIC DNA]</scope>
    <source>
        <strain evidence="3">JCM 23211</strain>
    </source>
</reference>
<accession>A0A239MG20</accession>
<dbReference type="GO" id="GO:0016740">
    <property type="term" value="F:transferase activity"/>
    <property type="evidence" value="ECO:0007669"/>
    <property type="project" value="UniProtKB-KW"/>
</dbReference>
<keyword evidence="3" id="KW-1185">Reference proteome</keyword>